<sequence length="273" mass="29353">MFNLPGTHYDETSYHAYTYSSQGYQRVTPPTSHASNPHSYAEDINDSGTVVGANFDGYAYLPARFQQKQITEFPLGYGDASAINNSGTIVGTFEYDEPGWFRHHSFIYLNGKVQDIPVQGIDSIYAEDLNDANKVVGRITAATGGGGYAYIYSEGQVQKLDVFGAFYSQASGINNRDQVVGTYGASYNDQKPFLYDGGTAYDLNALVRPGSGVTITGAAAINDVGQIAGQGCDKSGNCYALLLSAVPEPQTWGMLLAGLGLVGWMGRRRLPAD</sequence>
<dbReference type="InterPro" id="IPR013424">
    <property type="entry name" value="Ice-binding_C"/>
</dbReference>
<protein>
    <submittedName>
        <fullName evidence="2">PEP-CTERM sorting domain-containing protein</fullName>
    </submittedName>
</protein>
<keyword evidence="3" id="KW-1185">Reference proteome</keyword>
<accession>A0A6L6PSS6</accession>
<dbReference type="Pfam" id="PF07589">
    <property type="entry name" value="PEP-CTERM"/>
    <property type="match status" value="1"/>
</dbReference>
<evidence type="ECO:0000313" key="2">
    <source>
        <dbReference type="EMBL" id="MTW00560.1"/>
    </source>
</evidence>
<name>A0A6L6PSS6_9BURK</name>
<evidence type="ECO:0000259" key="1">
    <source>
        <dbReference type="Pfam" id="PF07589"/>
    </source>
</evidence>
<proteinExistence type="predicted"/>
<dbReference type="OrthoDB" id="8558647at2"/>
<dbReference type="EMBL" id="WNLA01000001">
    <property type="protein sequence ID" value="MTW00560.1"/>
    <property type="molecule type" value="Genomic_DNA"/>
</dbReference>
<feature type="domain" description="Ice-binding protein C-terminal" evidence="1">
    <location>
        <begin position="245"/>
        <end position="269"/>
    </location>
</feature>
<comment type="caution">
    <text evidence="2">The sequence shown here is derived from an EMBL/GenBank/DDBJ whole genome shotgun (WGS) entry which is preliminary data.</text>
</comment>
<evidence type="ECO:0000313" key="3">
    <source>
        <dbReference type="Proteomes" id="UP000484015"/>
    </source>
</evidence>
<dbReference type="Proteomes" id="UP000484015">
    <property type="component" value="Unassembled WGS sequence"/>
</dbReference>
<gene>
    <name evidence="2" type="ORF">GM668_00510</name>
</gene>
<dbReference type="NCBIfam" id="TIGR02595">
    <property type="entry name" value="PEP_CTERM"/>
    <property type="match status" value="1"/>
</dbReference>
<dbReference type="AlphaFoldDB" id="A0A6L6PSS6"/>
<organism evidence="2 3">
    <name type="scientific">Pseudoduganella ginsengisoli</name>
    <dbReference type="NCBI Taxonomy" id="1462440"/>
    <lineage>
        <taxon>Bacteria</taxon>
        <taxon>Pseudomonadati</taxon>
        <taxon>Pseudomonadota</taxon>
        <taxon>Betaproteobacteria</taxon>
        <taxon>Burkholderiales</taxon>
        <taxon>Oxalobacteraceae</taxon>
        <taxon>Telluria group</taxon>
        <taxon>Pseudoduganella</taxon>
    </lineage>
</organism>
<reference evidence="2 3" key="1">
    <citation type="submission" date="2019-11" db="EMBL/GenBank/DDBJ databases">
        <title>Type strains purchased from KCTC, JCM and DSMZ.</title>
        <authorList>
            <person name="Lu H."/>
        </authorList>
    </citation>
    <scope>NUCLEOTIDE SEQUENCE [LARGE SCALE GENOMIC DNA]</scope>
    <source>
        <strain evidence="2 3">KCTC 42409</strain>
    </source>
</reference>